<sequence>MFRHCVAGIDFSAGWDQVHAQLKRMTALLGIQQLTLVHVDEPRQWVHRDVADAASSVRLEQLAREVQAELGIAVQPRLVSGLAATALLEVATRQQADLVVVANRSHSRGRELVMGNVAMSLVRMSTLPLLIVPFDLGSIDEGAPLLLVTDNSPVASKARACFAGLLGARQGRVMIVRRPPQTSLAEAEALEALLARHGNTVVDSVDTDPVAQVCRVAGEIKTPLIILGKRSSNAIDEPLPDSMVEGLCRQALSPLLLIPS</sequence>
<dbReference type="RefSeq" id="WP_092429751.1">
    <property type="nucleotide sequence ID" value="NZ_FOXM01000004.1"/>
</dbReference>
<dbReference type="CDD" id="cd00293">
    <property type="entry name" value="USP-like"/>
    <property type="match status" value="1"/>
</dbReference>
<evidence type="ECO:0000256" key="1">
    <source>
        <dbReference type="ARBA" id="ARBA00008791"/>
    </source>
</evidence>
<evidence type="ECO:0000313" key="3">
    <source>
        <dbReference type="EMBL" id="SFP67173.1"/>
    </source>
</evidence>
<dbReference type="PANTHER" id="PTHR46268:SF6">
    <property type="entry name" value="UNIVERSAL STRESS PROTEIN UP12"/>
    <property type="match status" value="1"/>
</dbReference>
<dbReference type="PRINTS" id="PR01438">
    <property type="entry name" value="UNVRSLSTRESS"/>
</dbReference>
<gene>
    <name evidence="3" type="ORF">SAMN05216229_104253</name>
</gene>
<name>A0A1I5S8Y3_9GAMM</name>
<dbReference type="InterPro" id="IPR006015">
    <property type="entry name" value="Universal_stress_UspA"/>
</dbReference>
<protein>
    <submittedName>
        <fullName evidence="3">Nucleotide-binding universal stress protein, UspA family</fullName>
    </submittedName>
</protein>
<dbReference type="AlphaFoldDB" id="A0A1I5S8Y3"/>
<feature type="domain" description="UspA" evidence="2">
    <location>
        <begin position="1"/>
        <end position="133"/>
    </location>
</feature>
<evidence type="ECO:0000259" key="2">
    <source>
        <dbReference type="Pfam" id="PF00582"/>
    </source>
</evidence>
<dbReference type="SUPFAM" id="SSF52402">
    <property type="entry name" value="Adenine nucleotide alpha hydrolases-like"/>
    <property type="match status" value="2"/>
</dbReference>
<dbReference type="Proteomes" id="UP000243084">
    <property type="component" value="Unassembled WGS sequence"/>
</dbReference>
<reference evidence="4" key="1">
    <citation type="submission" date="2016-10" db="EMBL/GenBank/DDBJ databases">
        <authorList>
            <person name="Varghese N."/>
            <person name="Submissions S."/>
        </authorList>
    </citation>
    <scope>NUCLEOTIDE SEQUENCE [LARGE SCALE GENOMIC DNA]</scope>
    <source>
        <strain evidence="4">JCM 18195</strain>
    </source>
</reference>
<evidence type="ECO:0000313" key="4">
    <source>
        <dbReference type="Proteomes" id="UP000243084"/>
    </source>
</evidence>
<dbReference type="OrthoDB" id="6872702at2"/>
<organism evidence="3 4">
    <name type="scientific">Geopseudomonas sagittaria</name>
    <dbReference type="NCBI Taxonomy" id="1135990"/>
    <lineage>
        <taxon>Bacteria</taxon>
        <taxon>Pseudomonadati</taxon>
        <taxon>Pseudomonadota</taxon>
        <taxon>Gammaproteobacteria</taxon>
        <taxon>Pseudomonadales</taxon>
        <taxon>Pseudomonadaceae</taxon>
        <taxon>Geopseudomonas</taxon>
    </lineage>
</organism>
<dbReference type="Gene3D" id="3.40.50.620">
    <property type="entry name" value="HUPs"/>
    <property type="match status" value="2"/>
</dbReference>
<accession>A0A1I5S8Y3</accession>
<dbReference type="Pfam" id="PF00582">
    <property type="entry name" value="Usp"/>
    <property type="match status" value="1"/>
</dbReference>
<dbReference type="InterPro" id="IPR006016">
    <property type="entry name" value="UspA"/>
</dbReference>
<keyword evidence="4" id="KW-1185">Reference proteome</keyword>
<dbReference type="InterPro" id="IPR014729">
    <property type="entry name" value="Rossmann-like_a/b/a_fold"/>
</dbReference>
<comment type="similarity">
    <text evidence="1">Belongs to the universal stress protein A family.</text>
</comment>
<dbReference type="EMBL" id="FOXM01000004">
    <property type="protein sequence ID" value="SFP67173.1"/>
    <property type="molecule type" value="Genomic_DNA"/>
</dbReference>
<proteinExistence type="inferred from homology"/>
<dbReference type="PANTHER" id="PTHR46268">
    <property type="entry name" value="STRESS RESPONSE PROTEIN NHAX"/>
    <property type="match status" value="1"/>
</dbReference>